<dbReference type="AlphaFoldDB" id="X1FM47"/>
<organism evidence="7">
    <name type="scientific">marine sediment metagenome</name>
    <dbReference type="NCBI Taxonomy" id="412755"/>
    <lineage>
        <taxon>unclassified sequences</taxon>
        <taxon>metagenomes</taxon>
        <taxon>ecological metagenomes</taxon>
    </lineage>
</organism>
<dbReference type="EMBL" id="BARU01007652">
    <property type="protein sequence ID" value="GAH46766.1"/>
    <property type="molecule type" value="Genomic_DNA"/>
</dbReference>
<dbReference type="PANTHER" id="PTHR30178:SF3">
    <property type="entry name" value="SUCCINATE-ACETATE_PROTON SYMPORTER SATP"/>
    <property type="match status" value="1"/>
</dbReference>
<keyword evidence="3 6" id="KW-0812">Transmembrane</keyword>
<feature type="transmembrane region" description="Helical" evidence="6">
    <location>
        <begin position="83"/>
        <end position="104"/>
    </location>
</feature>
<evidence type="ECO:0000256" key="2">
    <source>
        <dbReference type="ARBA" id="ARBA00005587"/>
    </source>
</evidence>
<dbReference type="InterPro" id="IPR047623">
    <property type="entry name" value="SatP"/>
</dbReference>
<dbReference type="Pfam" id="PF01184">
    <property type="entry name" value="Gpr1_Fun34_YaaH"/>
    <property type="match status" value="1"/>
</dbReference>
<proteinExistence type="inferred from homology"/>
<evidence type="ECO:0000256" key="6">
    <source>
        <dbReference type="SAM" id="Phobius"/>
    </source>
</evidence>
<evidence type="ECO:0000256" key="1">
    <source>
        <dbReference type="ARBA" id="ARBA00004141"/>
    </source>
</evidence>
<feature type="transmembrane region" description="Helical" evidence="6">
    <location>
        <begin position="25"/>
        <end position="46"/>
    </location>
</feature>
<evidence type="ECO:0000256" key="3">
    <source>
        <dbReference type="ARBA" id="ARBA00022692"/>
    </source>
</evidence>
<dbReference type="GO" id="GO:0071422">
    <property type="term" value="P:succinate transmembrane transport"/>
    <property type="evidence" value="ECO:0007669"/>
    <property type="project" value="TreeGrafter"/>
</dbReference>
<keyword evidence="4 6" id="KW-1133">Transmembrane helix</keyword>
<accession>X1FM47</accession>
<dbReference type="PANTHER" id="PTHR30178">
    <property type="entry name" value="INNER MEMBRANE PROTEIN YAAH"/>
    <property type="match status" value="1"/>
</dbReference>
<feature type="non-terminal residue" evidence="7">
    <location>
        <position position="1"/>
    </location>
</feature>
<evidence type="ECO:0000256" key="4">
    <source>
        <dbReference type="ARBA" id="ARBA00022989"/>
    </source>
</evidence>
<gene>
    <name evidence="7" type="ORF">S03H2_15079</name>
</gene>
<dbReference type="GO" id="GO:0005886">
    <property type="term" value="C:plasma membrane"/>
    <property type="evidence" value="ECO:0007669"/>
    <property type="project" value="TreeGrafter"/>
</dbReference>
<comment type="subcellular location">
    <subcellularLocation>
        <location evidence="1">Membrane</location>
        <topology evidence="1">Multi-pass membrane protein</topology>
    </subcellularLocation>
</comment>
<sequence>TSYGLFWFSFVAINMLPKMGLSDPVSSTAIGLYLTLWGIFTALMSLATLKANKALQTVFISLTALLFILAIGDLTGIEVITRIGGYVGIFCGSSAVYLAIAEILNETYERVILPIGDKKPSIERELLQIPLQRS</sequence>
<name>X1FM47_9ZZZZ</name>
<protein>
    <submittedName>
        <fullName evidence="7">Uncharacterized protein</fullName>
    </submittedName>
</protein>
<comment type="similarity">
    <text evidence="2">Belongs to the acetate uptake transporter (AceTr) (TC 2.A.96) family.</text>
</comment>
<evidence type="ECO:0000313" key="7">
    <source>
        <dbReference type="EMBL" id="GAH46766.1"/>
    </source>
</evidence>
<keyword evidence="5 6" id="KW-0472">Membrane</keyword>
<feature type="transmembrane region" description="Helical" evidence="6">
    <location>
        <begin position="58"/>
        <end position="77"/>
    </location>
</feature>
<reference evidence="7" key="1">
    <citation type="journal article" date="2014" name="Front. Microbiol.">
        <title>High frequency of phylogenetically diverse reductive dehalogenase-homologous genes in deep subseafloor sedimentary metagenomes.</title>
        <authorList>
            <person name="Kawai M."/>
            <person name="Futagami T."/>
            <person name="Toyoda A."/>
            <person name="Takaki Y."/>
            <person name="Nishi S."/>
            <person name="Hori S."/>
            <person name="Arai W."/>
            <person name="Tsubouchi T."/>
            <person name="Morono Y."/>
            <person name="Uchiyama I."/>
            <person name="Ito T."/>
            <person name="Fujiyama A."/>
            <person name="Inagaki F."/>
            <person name="Takami H."/>
        </authorList>
    </citation>
    <scope>NUCLEOTIDE SEQUENCE</scope>
    <source>
        <strain evidence="7">Expedition CK06-06</strain>
    </source>
</reference>
<dbReference type="InterPro" id="IPR000791">
    <property type="entry name" value="Gpr1/Fun34/SatP-like"/>
</dbReference>
<dbReference type="GO" id="GO:0015360">
    <property type="term" value="F:acetate:proton symporter activity"/>
    <property type="evidence" value="ECO:0007669"/>
    <property type="project" value="TreeGrafter"/>
</dbReference>
<dbReference type="NCBIfam" id="NF038013">
    <property type="entry name" value="AceTr_1"/>
    <property type="match status" value="1"/>
</dbReference>
<comment type="caution">
    <text evidence="7">The sequence shown here is derived from an EMBL/GenBank/DDBJ whole genome shotgun (WGS) entry which is preliminary data.</text>
</comment>
<evidence type="ECO:0000256" key="5">
    <source>
        <dbReference type="ARBA" id="ARBA00023136"/>
    </source>
</evidence>